<dbReference type="CDD" id="cd08927">
    <property type="entry name" value="Hb-alpha-like"/>
    <property type="match status" value="1"/>
</dbReference>
<dbReference type="PANTHER" id="PTHR11442">
    <property type="entry name" value="HEMOGLOBIN FAMILY MEMBER"/>
    <property type="match status" value="1"/>
</dbReference>
<protein>
    <recommendedName>
        <fullName evidence="7">Hemoglobin subunit mu</fullName>
    </recommendedName>
    <alternativeName>
        <fullName evidence="9">Hemoglobin mu chain</fullName>
    </alternativeName>
    <alternativeName>
        <fullName evidence="8">Mu-globin</fullName>
    </alternativeName>
</protein>
<dbReference type="Pfam" id="PF00042">
    <property type="entry name" value="Globin"/>
    <property type="match status" value="1"/>
</dbReference>
<dbReference type="InterPro" id="IPR050056">
    <property type="entry name" value="Hemoglobin_oxygen_transport"/>
</dbReference>
<proteinExistence type="inferred from homology"/>
<dbReference type="GO" id="GO:0031838">
    <property type="term" value="C:haptoglobin-hemoglobin complex"/>
    <property type="evidence" value="ECO:0007669"/>
    <property type="project" value="TreeGrafter"/>
</dbReference>
<feature type="compositionally biased region" description="Gly residues" evidence="11">
    <location>
        <begin position="59"/>
        <end position="69"/>
    </location>
</feature>
<dbReference type="GO" id="GO:0043177">
    <property type="term" value="F:organic acid binding"/>
    <property type="evidence" value="ECO:0007669"/>
    <property type="project" value="TreeGrafter"/>
</dbReference>
<evidence type="ECO:0000259" key="12">
    <source>
        <dbReference type="PROSITE" id="PS01033"/>
    </source>
</evidence>
<dbReference type="InterPro" id="IPR009050">
    <property type="entry name" value="Globin-like_sf"/>
</dbReference>
<organism evidence="13 14">
    <name type="scientific">Ailuropoda melanoleuca</name>
    <name type="common">Giant panda</name>
    <dbReference type="NCBI Taxonomy" id="9646"/>
    <lineage>
        <taxon>Eukaryota</taxon>
        <taxon>Metazoa</taxon>
        <taxon>Chordata</taxon>
        <taxon>Craniata</taxon>
        <taxon>Vertebrata</taxon>
        <taxon>Euteleostomi</taxon>
        <taxon>Mammalia</taxon>
        <taxon>Eutheria</taxon>
        <taxon>Laurasiatheria</taxon>
        <taxon>Carnivora</taxon>
        <taxon>Caniformia</taxon>
        <taxon>Ursidae</taxon>
        <taxon>Ailuropoda</taxon>
    </lineage>
</organism>
<dbReference type="GO" id="GO:0005833">
    <property type="term" value="C:hemoglobin complex"/>
    <property type="evidence" value="ECO:0007669"/>
    <property type="project" value="InterPro"/>
</dbReference>
<feature type="region of interest" description="Disordered" evidence="11">
    <location>
        <begin position="1"/>
        <end position="69"/>
    </location>
</feature>
<dbReference type="Proteomes" id="UP000008912">
    <property type="component" value="Unassembled WGS sequence"/>
</dbReference>
<comment type="similarity">
    <text evidence="1 10">Belongs to the globin family.</text>
</comment>
<evidence type="ECO:0000256" key="5">
    <source>
        <dbReference type="ARBA" id="ARBA00022723"/>
    </source>
</evidence>
<dbReference type="InterPro" id="IPR012292">
    <property type="entry name" value="Globin/Proto"/>
</dbReference>
<evidence type="ECO:0000256" key="3">
    <source>
        <dbReference type="ARBA" id="ARBA00022617"/>
    </source>
</evidence>
<dbReference type="GO" id="GO:0031720">
    <property type="term" value="F:haptoglobin binding"/>
    <property type="evidence" value="ECO:0007669"/>
    <property type="project" value="TreeGrafter"/>
</dbReference>
<keyword evidence="14" id="KW-1185">Reference proteome</keyword>
<dbReference type="InParanoid" id="A0A7N5K9C0"/>
<sequence length="261" mass="27717">MTRSLLPSPPSALSPNPSTGSLPRGSNFARAGVIPDPAKVCSKRTPAQPRESVRVSWGPPGGGLGGDRGLGWRPLPVLAEGPRAPAAVRQIRAGGAPGVWGGYKEAGAAGGAPRARPASAMLSAQERAQVAQVWDLIAGHEASFGAELLLRLFTVYPSTKIYFQHLGLCPDETQLLTHGQRMLEAVGVAVQHMDNLRAALSPLADLHAQVLRVDPSNFPLLIQCFQVVLASHLQGEFTVEMQAAWDKFLTGVAVVLTEKYR</sequence>
<dbReference type="FunFam" id="1.10.490.10:FF:000009">
    <property type="entry name" value="hemoglobin subunit mu"/>
    <property type="match status" value="1"/>
</dbReference>
<dbReference type="PRINTS" id="PR00612">
    <property type="entry name" value="ALPHAHAEM"/>
</dbReference>
<evidence type="ECO:0000313" key="13">
    <source>
        <dbReference type="Ensembl" id="ENSAMEP00000036871.1"/>
    </source>
</evidence>
<keyword evidence="4 10" id="KW-0561">Oxygen transport</keyword>
<evidence type="ECO:0000256" key="7">
    <source>
        <dbReference type="ARBA" id="ARBA00068657"/>
    </source>
</evidence>
<dbReference type="GO" id="GO:0005344">
    <property type="term" value="F:oxygen carrier activity"/>
    <property type="evidence" value="ECO:0007669"/>
    <property type="project" value="UniProtKB-KW"/>
</dbReference>
<dbReference type="GO" id="GO:0020037">
    <property type="term" value="F:heme binding"/>
    <property type="evidence" value="ECO:0007669"/>
    <property type="project" value="InterPro"/>
</dbReference>
<reference evidence="13 14" key="1">
    <citation type="journal article" date="2010" name="Nature">
        <title>The sequence and de novo assembly of the giant panda genome.</title>
        <authorList>
            <person name="Li R."/>
            <person name="Fan W."/>
            <person name="Tian G."/>
            <person name="Zhu H."/>
            <person name="He L."/>
            <person name="Cai J."/>
            <person name="Huang Q."/>
            <person name="Cai Q."/>
            <person name="Li B."/>
            <person name="Bai Y."/>
            <person name="Zhang Z."/>
            <person name="Zhang Y."/>
            <person name="Wang W."/>
            <person name="Li J."/>
            <person name="Wei F."/>
            <person name="Li H."/>
            <person name="Jian M."/>
            <person name="Li J."/>
            <person name="Zhang Z."/>
            <person name="Nielsen R."/>
            <person name="Li D."/>
            <person name="Gu W."/>
            <person name="Yang Z."/>
            <person name="Xuan Z."/>
            <person name="Ryder O.A."/>
            <person name="Leung F.C."/>
            <person name="Zhou Y."/>
            <person name="Cao J."/>
            <person name="Sun X."/>
            <person name="Fu Y."/>
            <person name="Fang X."/>
            <person name="Guo X."/>
            <person name="Wang B."/>
            <person name="Hou R."/>
            <person name="Shen F."/>
            <person name="Mu B."/>
            <person name="Ni P."/>
            <person name="Lin R."/>
            <person name="Qian W."/>
            <person name="Wang G."/>
            <person name="Yu C."/>
            <person name="Nie W."/>
            <person name="Wang J."/>
            <person name="Wu Z."/>
            <person name="Liang H."/>
            <person name="Min J."/>
            <person name="Wu Q."/>
            <person name="Cheng S."/>
            <person name="Ruan J."/>
            <person name="Wang M."/>
            <person name="Shi Z."/>
            <person name="Wen M."/>
            <person name="Liu B."/>
            <person name="Ren X."/>
            <person name="Zheng H."/>
            <person name="Dong D."/>
            <person name="Cook K."/>
            <person name="Shan G."/>
            <person name="Zhang H."/>
            <person name="Kosiol C."/>
            <person name="Xie X."/>
            <person name="Lu Z."/>
            <person name="Zheng H."/>
            <person name="Li Y."/>
            <person name="Steiner C.C."/>
            <person name="Lam T.T."/>
            <person name="Lin S."/>
            <person name="Zhang Q."/>
            <person name="Li G."/>
            <person name="Tian J."/>
            <person name="Gong T."/>
            <person name="Liu H."/>
            <person name="Zhang D."/>
            <person name="Fang L."/>
            <person name="Ye C."/>
            <person name="Zhang J."/>
            <person name="Hu W."/>
            <person name="Xu A."/>
            <person name="Ren Y."/>
            <person name="Zhang G."/>
            <person name="Bruford M.W."/>
            <person name="Li Q."/>
            <person name="Ma L."/>
            <person name="Guo Y."/>
            <person name="An N."/>
            <person name="Hu Y."/>
            <person name="Zheng Y."/>
            <person name="Shi Y."/>
            <person name="Li Z."/>
            <person name="Liu Q."/>
            <person name="Chen Y."/>
            <person name="Zhao J."/>
            <person name="Qu N."/>
            <person name="Zhao S."/>
            <person name="Tian F."/>
            <person name="Wang X."/>
            <person name="Wang H."/>
            <person name="Xu L."/>
            <person name="Liu X."/>
            <person name="Vinar T."/>
            <person name="Wang Y."/>
            <person name="Lam T.W."/>
            <person name="Yiu S.M."/>
            <person name="Liu S."/>
            <person name="Zhang H."/>
            <person name="Li D."/>
            <person name="Huang Y."/>
            <person name="Wang X."/>
            <person name="Yang G."/>
            <person name="Jiang Z."/>
            <person name="Wang J."/>
            <person name="Qin N."/>
            <person name="Li L."/>
            <person name="Li J."/>
            <person name="Bolund L."/>
            <person name="Kristiansen K."/>
            <person name="Wong G.K."/>
            <person name="Olson M."/>
            <person name="Zhang X."/>
            <person name="Li S."/>
            <person name="Yang H."/>
            <person name="Wang J."/>
            <person name="Wang J."/>
        </authorList>
    </citation>
    <scope>NUCLEOTIDE SEQUENCE [LARGE SCALE GENOMIC DNA]</scope>
</reference>
<dbReference type="GeneTree" id="ENSGT00940000163447"/>
<accession>A0A7N5K9C0</accession>
<evidence type="ECO:0000256" key="11">
    <source>
        <dbReference type="SAM" id="MobiDB-lite"/>
    </source>
</evidence>
<evidence type="ECO:0000256" key="6">
    <source>
        <dbReference type="ARBA" id="ARBA00023004"/>
    </source>
</evidence>
<evidence type="ECO:0000256" key="8">
    <source>
        <dbReference type="ARBA" id="ARBA00075494"/>
    </source>
</evidence>
<evidence type="ECO:0000256" key="2">
    <source>
        <dbReference type="ARBA" id="ARBA00022448"/>
    </source>
</evidence>
<evidence type="ECO:0000256" key="9">
    <source>
        <dbReference type="ARBA" id="ARBA00078878"/>
    </source>
</evidence>
<dbReference type="InterPro" id="IPR002338">
    <property type="entry name" value="Hemoglobin_a-typ"/>
</dbReference>
<dbReference type="GO" id="GO:0004601">
    <property type="term" value="F:peroxidase activity"/>
    <property type="evidence" value="ECO:0007669"/>
    <property type="project" value="TreeGrafter"/>
</dbReference>
<dbReference type="GO" id="GO:0019825">
    <property type="term" value="F:oxygen binding"/>
    <property type="evidence" value="ECO:0007669"/>
    <property type="project" value="InterPro"/>
</dbReference>
<dbReference type="SUPFAM" id="SSF46458">
    <property type="entry name" value="Globin-like"/>
    <property type="match status" value="1"/>
</dbReference>
<dbReference type="Ensembl" id="ENSAMET00000037296.1">
    <property type="protein sequence ID" value="ENSAMEP00000036871.1"/>
    <property type="gene ID" value="ENSAMEG00000023753.1"/>
</dbReference>
<dbReference type="GO" id="GO:0046872">
    <property type="term" value="F:metal ion binding"/>
    <property type="evidence" value="ECO:0007669"/>
    <property type="project" value="UniProtKB-KW"/>
</dbReference>
<evidence type="ECO:0000256" key="4">
    <source>
        <dbReference type="ARBA" id="ARBA00022621"/>
    </source>
</evidence>
<keyword evidence="3 10" id="KW-0349">Heme</keyword>
<feature type="domain" description="Globin" evidence="12">
    <location>
        <begin position="121"/>
        <end position="261"/>
    </location>
</feature>
<dbReference type="GO" id="GO:0072562">
    <property type="term" value="C:blood microparticle"/>
    <property type="evidence" value="ECO:0007669"/>
    <property type="project" value="TreeGrafter"/>
</dbReference>
<keyword evidence="2 10" id="KW-0813">Transport</keyword>
<evidence type="ECO:0000256" key="10">
    <source>
        <dbReference type="RuleBase" id="RU000356"/>
    </source>
</evidence>
<gene>
    <name evidence="13" type="primary">HBM</name>
</gene>
<dbReference type="InterPro" id="IPR000971">
    <property type="entry name" value="Globin"/>
</dbReference>
<dbReference type="AlphaFoldDB" id="A0A7N5K9C0"/>
<keyword evidence="5" id="KW-0479">Metal-binding</keyword>
<evidence type="ECO:0000313" key="14">
    <source>
        <dbReference type="Proteomes" id="UP000008912"/>
    </source>
</evidence>
<evidence type="ECO:0000256" key="1">
    <source>
        <dbReference type="ARBA" id="ARBA00008705"/>
    </source>
</evidence>
<reference evidence="13" key="2">
    <citation type="submission" date="2025-08" db="UniProtKB">
        <authorList>
            <consortium name="Ensembl"/>
        </authorList>
    </citation>
    <scope>IDENTIFICATION</scope>
</reference>
<dbReference type="PANTHER" id="PTHR11442:SF8">
    <property type="entry name" value="HEMOGLOBIN SUBUNIT MU"/>
    <property type="match status" value="1"/>
</dbReference>
<dbReference type="PROSITE" id="PS01033">
    <property type="entry name" value="GLOBIN"/>
    <property type="match status" value="1"/>
</dbReference>
<dbReference type="GO" id="GO:0042744">
    <property type="term" value="P:hydrogen peroxide catabolic process"/>
    <property type="evidence" value="ECO:0007669"/>
    <property type="project" value="TreeGrafter"/>
</dbReference>
<keyword evidence="6" id="KW-0408">Iron</keyword>
<dbReference type="Gene3D" id="1.10.490.10">
    <property type="entry name" value="Globins"/>
    <property type="match status" value="1"/>
</dbReference>
<reference evidence="13" key="3">
    <citation type="submission" date="2025-09" db="UniProtKB">
        <authorList>
            <consortium name="Ensembl"/>
        </authorList>
    </citation>
    <scope>IDENTIFICATION</scope>
</reference>
<name>A0A7N5K9C0_AILME</name>